<dbReference type="Proteomes" id="UP001177021">
    <property type="component" value="Unassembled WGS sequence"/>
</dbReference>
<evidence type="ECO:0000313" key="2">
    <source>
        <dbReference type="Proteomes" id="UP001177021"/>
    </source>
</evidence>
<sequence length="226" mass="26381">MMESFSFNLQAEKTNAILKHRKLQRVTTLLRLVEVCVVLVLISRLSLKLPVAVRNSSEYLRDLSVFINSHYFVFLIGNVIIITLFAQSSGKNIPRETEHDDFYEKLVQKSVKYEEKERIIKDDSRKEGDSIEKKKIDDVEEKMKTKTGVKKGYCYRRCETEILKKRRRVLQRCESENSGRKSIEPAPVSSAEDEMVRISYPEDEMSNEEFRRTVEAFIAKNRGFEG</sequence>
<reference evidence="1" key="1">
    <citation type="submission" date="2023-10" db="EMBL/GenBank/DDBJ databases">
        <authorList>
            <person name="Rodriguez Cubillos JULIANA M."/>
            <person name="De Vega J."/>
        </authorList>
    </citation>
    <scope>NUCLEOTIDE SEQUENCE</scope>
</reference>
<dbReference type="EMBL" id="CASHSV030000823">
    <property type="protein sequence ID" value="CAJ2679312.1"/>
    <property type="molecule type" value="Genomic_DNA"/>
</dbReference>
<keyword evidence="2" id="KW-1185">Reference proteome</keyword>
<evidence type="ECO:0000313" key="1">
    <source>
        <dbReference type="EMBL" id="CAJ2679312.1"/>
    </source>
</evidence>
<organism evidence="1 2">
    <name type="scientific">Trifolium pratense</name>
    <name type="common">Red clover</name>
    <dbReference type="NCBI Taxonomy" id="57577"/>
    <lineage>
        <taxon>Eukaryota</taxon>
        <taxon>Viridiplantae</taxon>
        <taxon>Streptophyta</taxon>
        <taxon>Embryophyta</taxon>
        <taxon>Tracheophyta</taxon>
        <taxon>Spermatophyta</taxon>
        <taxon>Magnoliopsida</taxon>
        <taxon>eudicotyledons</taxon>
        <taxon>Gunneridae</taxon>
        <taxon>Pentapetalae</taxon>
        <taxon>rosids</taxon>
        <taxon>fabids</taxon>
        <taxon>Fabales</taxon>
        <taxon>Fabaceae</taxon>
        <taxon>Papilionoideae</taxon>
        <taxon>50 kb inversion clade</taxon>
        <taxon>NPAAA clade</taxon>
        <taxon>Hologalegina</taxon>
        <taxon>IRL clade</taxon>
        <taxon>Trifolieae</taxon>
        <taxon>Trifolium</taxon>
    </lineage>
</organism>
<comment type="caution">
    <text evidence="1">The sequence shown here is derived from an EMBL/GenBank/DDBJ whole genome shotgun (WGS) entry which is preliminary data.</text>
</comment>
<protein>
    <submittedName>
        <fullName evidence="1">Uncharacterized protein</fullName>
    </submittedName>
</protein>
<proteinExistence type="predicted"/>
<gene>
    <name evidence="1" type="ORF">MILVUS5_LOCUS41433</name>
</gene>
<accession>A0ACB0MBL3</accession>
<name>A0ACB0MBL3_TRIPR</name>